<evidence type="ECO:0000313" key="1">
    <source>
        <dbReference type="EMBL" id="MEM4988271.1"/>
    </source>
</evidence>
<dbReference type="SUPFAM" id="SSF56529">
    <property type="entry name" value="FAH"/>
    <property type="match status" value="1"/>
</dbReference>
<reference evidence="1 2" key="1">
    <citation type="submission" date="2024-02" db="EMBL/GenBank/DDBJ databases">
        <title>Draft genome sequence of Collimonas sp. strain H4R21, an effective mineral-weathering bacterial strain isolated from the beech rhizosphere.</title>
        <authorList>
            <person name="Morin E."/>
            <person name="Uroz S."/>
            <person name="Leveau J.H.J."/>
            <person name="Kumar R."/>
            <person name="Rey M.W."/>
            <person name="Pham J."/>
        </authorList>
    </citation>
    <scope>NUCLEOTIDE SEQUENCE [LARGE SCALE GENOMIC DNA]</scope>
    <source>
        <strain evidence="1 2">H4R21</strain>
    </source>
</reference>
<dbReference type="PANTHER" id="PTHR30143:SF0">
    <property type="entry name" value="2-KETO-4-PENTENOATE HYDRATASE"/>
    <property type="match status" value="1"/>
</dbReference>
<comment type="caution">
    <text evidence="1">The sequence shown here is derived from an EMBL/GenBank/DDBJ whole genome shotgun (WGS) entry which is preliminary data.</text>
</comment>
<dbReference type="PANTHER" id="PTHR30143">
    <property type="entry name" value="ACID HYDRATASE"/>
    <property type="match status" value="1"/>
</dbReference>
<accession>A0ABU9PWB2</accession>
<dbReference type="Gene3D" id="3.90.850.10">
    <property type="entry name" value="Fumarylacetoacetase-like, C-terminal domain"/>
    <property type="match status" value="1"/>
</dbReference>
<protein>
    <submittedName>
        <fullName evidence="1">2-keto-4-pentenoate hydratase</fullName>
    </submittedName>
</protein>
<dbReference type="RefSeq" id="WP_342829724.1">
    <property type="nucleotide sequence ID" value="NZ_JBANDC010000008.1"/>
</dbReference>
<sequence>MNSSQSPQSSQQRLAHLLSRAYGNHATVECIPQELEPVSADAAYLVQHAFLQHRQARIGGWKIGAKSAQGPIQGAPLPAERIYPATTLIERSAYPVLGIELEIMFCFDIDFQPGAAPMPEPEVMRHIGSMAASIEIVSSRLAGWPEVPKLSQLADLQNHGALVSGEFIAYDAAFPFLKPEAHLTLNGKDIFKGSAGNPAGDPRRLLGWLVNHCNTRGITLPAGTVVTTGSYTGIHFPDEPGLVIGQVAGLPPIHFELA</sequence>
<keyword evidence="2" id="KW-1185">Reference proteome</keyword>
<evidence type="ECO:0000313" key="2">
    <source>
        <dbReference type="Proteomes" id="UP001495910"/>
    </source>
</evidence>
<dbReference type="EMBL" id="JBANDC010000008">
    <property type="protein sequence ID" value="MEM4988271.1"/>
    <property type="molecule type" value="Genomic_DNA"/>
</dbReference>
<dbReference type="InterPro" id="IPR036663">
    <property type="entry name" value="Fumarylacetoacetase_C_sf"/>
</dbReference>
<proteinExistence type="predicted"/>
<dbReference type="Proteomes" id="UP001495910">
    <property type="component" value="Unassembled WGS sequence"/>
</dbReference>
<dbReference type="InterPro" id="IPR050772">
    <property type="entry name" value="Hydratase-Decarb/MhpD_sf"/>
</dbReference>
<gene>
    <name evidence="1" type="ORF">V8G57_12820</name>
</gene>
<name>A0ABU9PWB2_9BURK</name>
<organism evidence="1 2">
    <name type="scientific">Collimonas rhizosphaerae</name>
    <dbReference type="NCBI Taxonomy" id="3126357"/>
    <lineage>
        <taxon>Bacteria</taxon>
        <taxon>Pseudomonadati</taxon>
        <taxon>Pseudomonadota</taxon>
        <taxon>Betaproteobacteria</taxon>
        <taxon>Burkholderiales</taxon>
        <taxon>Oxalobacteraceae</taxon>
        <taxon>Collimonas</taxon>
    </lineage>
</organism>